<evidence type="ECO:0000256" key="2">
    <source>
        <dbReference type="ARBA" id="ARBA00022670"/>
    </source>
</evidence>
<dbReference type="KEGG" id="aqu:100634722"/>
<dbReference type="GO" id="GO:0006508">
    <property type="term" value="P:proteolysis"/>
    <property type="evidence" value="ECO:0007669"/>
    <property type="project" value="UniProtKB-KW"/>
</dbReference>
<evidence type="ECO:0000313" key="6">
    <source>
        <dbReference type="EnsemblMetazoa" id="Aqu2.1.40326_001"/>
    </source>
</evidence>
<feature type="domain" description="Ubiquitin-like protease family profile" evidence="5">
    <location>
        <begin position="13"/>
        <end position="175"/>
    </location>
</feature>
<evidence type="ECO:0000313" key="7">
    <source>
        <dbReference type="Proteomes" id="UP000007879"/>
    </source>
</evidence>
<gene>
    <name evidence="6" type="primary">100634722</name>
</gene>
<dbReference type="InterPro" id="IPR003653">
    <property type="entry name" value="Peptidase_C48_C"/>
</dbReference>
<dbReference type="Gene3D" id="3.40.395.10">
    <property type="entry name" value="Adenoviral Proteinase, Chain A"/>
    <property type="match status" value="1"/>
</dbReference>
<dbReference type="GO" id="GO:0008234">
    <property type="term" value="F:cysteine-type peptidase activity"/>
    <property type="evidence" value="ECO:0007669"/>
    <property type="project" value="UniProtKB-KW"/>
</dbReference>
<dbReference type="GO" id="GO:0019784">
    <property type="term" value="F:deNEDDylase activity"/>
    <property type="evidence" value="ECO:0007669"/>
    <property type="project" value="InterPro"/>
</dbReference>
<dbReference type="GO" id="GO:0000338">
    <property type="term" value="P:protein deneddylation"/>
    <property type="evidence" value="ECO:0007669"/>
    <property type="project" value="TreeGrafter"/>
</dbReference>
<dbReference type="AlphaFoldDB" id="A0A1X7VIZ0"/>
<dbReference type="OrthoDB" id="5065855at2759"/>
<dbReference type="InterPro" id="IPR044613">
    <property type="entry name" value="Nep1/2-like"/>
</dbReference>
<proteinExistence type="inferred from homology"/>
<evidence type="ECO:0000256" key="3">
    <source>
        <dbReference type="ARBA" id="ARBA00022801"/>
    </source>
</evidence>
<dbReference type="SUPFAM" id="SSF54001">
    <property type="entry name" value="Cysteine proteinases"/>
    <property type="match status" value="1"/>
</dbReference>
<sequence>MDPDKIVLSYHDSLLRLSDVSLLDPPHWLNDRLIGFYFEYLERDHVKNGERVCFITPDVTQFIKLYRGSELKMFLEPLSLCEKELVILAVNDNSSSEHSGGSHWSTLVFDRESYLYFHYDSSSPSNHTPARQCASSLSPFLSRGEKEIPFLEEASPHQHNSHDCGVYALLFAKYSSLSKFKKIDPMSVTEYATLERVNRWRSDTKKLIFSLANDSTAD</sequence>
<dbReference type="PROSITE" id="PS50600">
    <property type="entry name" value="ULP_PROTEASE"/>
    <property type="match status" value="1"/>
</dbReference>
<evidence type="ECO:0000256" key="1">
    <source>
        <dbReference type="ARBA" id="ARBA00005234"/>
    </source>
</evidence>
<keyword evidence="2" id="KW-0645">Protease</keyword>
<dbReference type="InParanoid" id="A0A1X7VIZ0"/>
<reference evidence="7" key="1">
    <citation type="journal article" date="2010" name="Nature">
        <title>The Amphimedon queenslandica genome and the evolution of animal complexity.</title>
        <authorList>
            <person name="Srivastava M."/>
            <person name="Simakov O."/>
            <person name="Chapman J."/>
            <person name="Fahey B."/>
            <person name="Gauthier M.E."/>
            <person name="Mitros T."/>
            <person name="Richards G.S."/>
            <person name="Conaco C."/>
            <person name="Dacre M."/>
            <person name="Hellsten U."/>
            <person name="Larroux C."/>
            <person name="Putnam N.H."/>
            <person name="Stanke M."/>
            <person name="Adamska M."/>
            <person name="Darling A."/>
            <person name="Degnan S.M."/>
            <person name="Oakley T.H."/>
            <person name="Plachetzki D.C."/>
            <person name="Zhai Y."/>
            <person name="Adamski M."/>
            <person name="Calcino A."/>
            <person name="Cummins S.F."/>
            <person name="Goodstein D.M."/>
            <person name="Harris C."/>
            <person name="Jackson D.J."/>
            <person name="Leys S.P."/>
            <person name="Shu S."/>
            <person name="Woodcroft B.J."/>
            <person name="Vervoort M."/>
            <person name="Kosik K.S."/>
            <person name="Manning G."/>
            <person name="Degnan B.M."/>
            <person name="Rokhsar D.S."/>
        </authorList>
    </citation>
    <scope>NUCLEOTIDE SEQUENCE [LARGE SCALE GENOMIC DNA]</scope>
</reference>
<dbReference type="InterPro" id="IPR038765">
    <property type="entry name" value="Papain-like_cys_pep_sf"/>
</dbReference>
<dbReference type="Pfam" id="PF02902">
    <property type="entry name" value="Peptidase_C48"/>
    <property type="match status" value="1"/>
</dbReference>
<dbReference type="EnsemblMetazoa" id="XM_003383935.3">
    <property type="protein sequence ID" value="XP_003383983.1"/>
    <property type="gene ID" value="LOC100634722"/>
</dbReference>
<protein>
    <recommendedName>
        <fullName evidence="5">Ubiquitin-like protease family profile domain-containing protein</fullName>
    </recommendedName>
</protein>
<reference evidence="6" key="2">
    <citation type="submission" date="2017-05" db="UniProtKB">
        <authorList>
            <consortium name="EnsemblMetazoa"/>
        </authorList>
    </citation>
    <scope>IDENTIFICATION</scope>
</reference>
<dbReference type="eggNOG" id="KOG3246">
    <property type="taxonomic scope" value="Eukaryota"/>
</dbReference>
<keyword evidence="4" id="KW-0788">Thiol protease</keyword>
<dbReference type="STRING" id="400682.A0A1X7VIZ0"/>
<dbReference type="PANTHER" id="PTHR46468:SF1">
    <property type="entry name" value="SENTRIN-SPECIFIC PROTEASE 8"/>
    <property type="match status" value="1"/>
</dbReference>
<comment type="similarity">
    <text evidence="1">Belongs to the peptidase C48 family.</text>
</comment>
<dbReference type="PANTHER" id="PTHR46468">
    <property type="entry name" value="SENTRIN-SPECIFIC PROTEASE 8"/>
    <property type="match status" value="1"/>
</dbReference>
<name>A0A1X7VIZ0_AMPQE</name>
<dbReference type="FunCoup" id="A0A1X7VIZ0">
    <property type="interactions" value="23"/>
</dbReference>
<evidence type="ECO:0000256" key="4">
    <source>
        <dbReference type="ARBA" id="ARBA00022807"/>
    </source>
</evidence>
<keyword evidence="7" id="KW-1185">Reference proteome</keyword>
<dbReference type="OMA" id="GFYFEYL"/>
<accession>A0A1X7VIZ0</accession>
<keyword evidence="3" id="KW-0378">Hydrolase</keyword>
<organism evidence="6">
    <name type="scientific">Amphimedon queenslandica</name>
    <name type="common">Sponge</name>
    <dbReference type="NCBI Taxonomy" id="400682"/>
    <lineage>
        <taxon>Eukaryota</taxon>
        <taxon>Metazoa</taxon>
        <taxon>Porifera</taxon>
        <taxon>Demospongiae</taxon>
        <taxon>Heteroscleromorpha</taxon>
        <taxon>Haplosclerida</taxon>
        <taxon>Niphatidae</taxon>
        <taxon>Amphimedon</taxon>
    </lineage>
</organism>
<dbReference type="EnsemblMetazoa" id="Aqu2.1.40326_001">
    <property type="protein sequence ID" value="Aqu2.1.40326_001"/>
    <property type="gene ID" value="Aqu2.1.40326"/>
</dbReference>
<evidence type="ECO:0000259" key="5">
    <source>
        <dbReference type="PROSITE" id="PS50600"/>
    </source>
</evidence>
<dbReference type="Proteomes" id="UP000007879">
    <property type="component" value="Unassembled WGS sequence"/>
</dbReference>